<gene>
    <name evidence="1" type="ORF">ACFO0C_16120</name>
</gene>
<evidence type="ECO:0000313" key="2">
    <source>
        <dbReference type="Proteomes" id="UP001595867"/>
    </source>
</evidence>
<comment type="caution">
    <text evidence="1">The sequence shown here is derived from an EMBL/GenBank/DDBJ whole genome shotgun (WGS) entry which is preliminary data.</text>
</comment>
<proteinExistence type="predicted"/>
<keyword evidence="2" id="KW-1185">Reference proteome</keyword>
<sequence>MTARRYHPWTRSGIAGAISTVDPLTGPVPARATLTVTTAVNGGRDTGVPVRLYGPGDVLGFDARQVLRREPGPDTPDAEPNYFTLVEFTRPDLPWLFTPAAPNADRLRPWIVLVVVRRDRVTLDAAAGSLPVLRVADATRDLPDLTESWAWAHTQTGTGELSRLTCPRMLEAGTRYLAAVVPAFELGRRAGLGMPVDEAATTSDPAWTATTGAIDLPAYLWWEFVTGAEGDFQALASRLTRSGATAPAGRPFTVEDLPGGLPDLEGWQLPGALGALSDPSPPSDFGTAMAALLDAPGDPLPPPSYGHRHIARRPSDPAAPAWLRRLNLDPRYRAAAALGANLVRDHQEDLMAAAWRQAGEIEAANRLLRLAQLARGAGGRVHDRLALLPAEQLLLVTAALHTRVLTGGVTVASVVAASRVPAAMTGGAYRRVLRPRGPLARRTGQTAAGLLTQVNDDLISVRRPPARPTGTVTPDDVNGKERTRLCEITDKRLAEVARTPRGHASPAQWKAFVTAAAAHQRDMPGCQPVAPPARPALDLPKLRADVLAAADPDVTVTQRLHARLTLPPRPAGDPLEPVWAAPRFDTPLARDLIALSPDHLLPGIAGLPPNSVTALPTNPRFVEALMTGANHEMNAELLWRGFPTDQRGTPFRRFWDRSGSVTGPADDIPAIDGWTGDLGDHLTGGEQVCLVIRGEVLHRYPRTVVYAARARWQDGRRVPVIPDPAADPAAPGYPEVYPVFSGSIPPDVTFLGFALDPDVARGDPDPAAGDPGWFFVLQQPPAEPRLGLDATSPDAATSLSWDTVARTASDHVNLAGGLTGVTVPGWGVQTTSAVLARLTEQLPFRICIHASDLFPTDNS</sequence>
<reference evidence="2" key="1">
    <citation type="journal article" date="2019" name="Int. J. Syst. Evol. Microbiol.">
        <title>The Global Catalogue of Microorganisms (GCM) 10K type strain sequencing project: providing services to taxonomists for standard genome sequencing and annotation.</title>
        <authorList>
            <consortium name="The Broad Institute Genomics Platform"/>
            <consortium name="The Broad Institute Genome Sequencing Center for Infectious Disease"/>
            <person name="Wu L."/>
            <person name="Ma J."/>
        </authorList>
    </citation>
    <scope>NUCLEOTIDE SEQUENCE [LARGE SCALE GENOMIC DNA]</scope>
    <source>
        <strain evidence="2">TBRC 5832</strain>
    </source>
</reference>
<protein>
    <submittedName>
        <fullName evidence="1">Uncharacterized protein</fullName>
    </submittedName>
</protein>
<accession>A0ABV8IT75</accession>
<dbReference type="RefSeq" id="WP_378067429.1">
    <property type="nucleotide sequence ID" value="NZ_JBHSBL010000015.1"/>
</dbReference>
<dbReference type="Proteomes" id="UP001595867">
    <property type="component" value="Unassembled WGS sequence"/>
</dbReference>
<dbReference type="EMBL" id="JBHSBL010000015">
    <property type="protein sequence ID" value="MFC4066461.1"/>
    <property type="molecule type" value="Genomic_DNA"/>
</dbReference>
<organism evidence="1 2">
    <name type="scientific">Actinoplanes subglobosus</name>
    <dbReference type="NCBI Taxonomy" id="1547892"/>
    <lineage>
        <taxon>Bacteria</taxon>
        <taxon>Bacillati</taxon>
        <taxon>Actinomycetota</taxon>
        <taxon>Actinomycetes</taxon>
        <taxon>Micromonosporales</taxon>
        <taxon>Micromonosporaceae</taxon>
        <taxon>Actinoplanes</taxon>
    </lineage>
</organism>
<name>A0ABV8IT75_9ACTN</name>
<evidence type="ECO:0000313" key="1">
    <source>
        <dbReference type="EMBL" id="MFC4066461.1"/>
    </source>
</evidence>